<protein>
    <submittedName>
        <fullName evidence="2">Protein ROOT PRIMORDIUM DEFECTIVE 1</fullName>
    </submittedName>
</protein>
<dbReference type="Proteomes" id="UP000321393">
    <property type="component" value="Unassembled WGS sequence"/>
</dbReference>
<accession>A0A5A7UFE6</accession>
<dbReference type="PANTHER" id="PTHR31476">
    <property type="entry name" value="PROTEIN WHAT'S THIS FACTOR 1 HOMOLOG, CHLOROPLASTIC"/>
    <property type="match status" value="1"/>
</dbReference>
<evidence type="ECO:0000313" key="4">
    <source>
        <dbReference type="Proteomes" id="UP000321393"/>
    </source>
</evidence>
<dbReference type="InterPro" id="IPR045040">
    <property type="entry name" value="PORR_fam"/>
</dbReference>
<gene>
    <name evidence="3" type="ORF">E5676_scaffold352G006380</name>
    <name evidence="2" type="ORF">E6C27_scaffold135G003120</name>
</gene>
<dbReference type="PANTHER" id="PTHR31476:SF12">
    <property type="entry name" value="UBIQUITIN CARBOXYL-TERMINAL HYDROLASE FAMILY PROTEIN"/>
    <property type="match status" value="1"/>
</dbReference>
<dbReference type="STRING" id="1194695.A0A5A7UFE6"/>
<dbReference type="Proteomes" id="UP000321947">
    <property type="component" value="Unassembled WGS sequence"/>
</dbReference>
<evidence type="ECO:0000313" key="5">
    <source>
        <dbReference type="Proteomes" id="UP000321947"/>
    </source>
</evidence>
<evidence type="ECO:0000313" key="3">
    <source>
        <dbReference type="EMBL" id="TYK25491.1"/>
    </source>
</evidence>
<feature type="domain" description="PORR" evidence="1">
    <location>
        <begin position="61"/>
        <end position="389"/>
    </location>
</feature>
<name>A0A5A7UFE6_CUCMM</name>
<dbReference type="AlphaFoldDB" id="A0A5A7UFE6"/>
<reference evidence="4 5" key="1">
    <citation type="submission" date="2019-08" db="EMBL/GenBank/DDBJ databases">
        <title>Draft genome sequences of two oriental melons (Cucumis melo L. var makuwa).</title>
        <authorList>
            <person name="Kwon S.-Y."/>
        </authorList>
    </citation>
    <scope>NUCLEOTIDE SEQUENCE [LARGE SCALE GENOMIC DNA]</scope>
    <source>
        <strain evidence="5">cv. Chang Bougi</strain>
        <strain evidence="4">cv. SW 3</strain>
        <tissue evidence="2">Leaf</tissue>
    </source>
</reference>
<comment type="caution">
    <text evidence="2">The sequence shown here is derived from an EMBL/GenBank/DDBJ whole genome shotgun (WGS) entry which is preliminary data.</text>
</comment>
<sequence>MMVSKITLDPTTDPNSTVWAQFCPACSSSSRIPFGPFNHFCQKRWRKPVVSAQTRLEGRTRDLKLDKLATQLQKFRVILKLHELMTNRKRGPFVSLQIMSRWRNIVGVRIGIGEFLHKYPHVFDVFPHPVRRNLCCRITGKMTALMKQEENVINDMEIETVQRLKKLLMMSVNGTLHVHALRLISRELGLPDGFRESILEKYSDDFRLVDLEIVELVEKHEDGAVAEVEKWREREFREKWLSEFDVKYAFPINFPTGFIIEGGFREKLRNWQRLPYTQPYEKRQRFGHRSSGGVQRHEKRAVAVLHELLSLTVEKLVDVDRLVHFRRDFAIEVNIRELLLKHPGVFYISTKGTTQIVFLREAYAKGCLVEPNPIYIVRRKMQDLVLLGRRHTKQLESSMEIKENDNAADNGDWLSKSEGSWVLPILQGFD</sequence>
<dbReference type="EMBL" id="SSTE01009109">
    <property type="protein sequence ID" value="KAA0053914.1"/>
    <property type="molecule type" value="Genomic_DNA"/>
</dbReference>
<evidence type="ECO:0000313" key="2">
    <source>
        <dbReference type="EMBL" id="KAA0053914.1"/>
    </source>
</evidence>
<dbReference type="Pfam" id="PF11955">
    <property type="entry name" value="PORR"/>
    <property type="match status" value="1"/>
</dbReference>
<evidence type="ECO:0000259" key="1">
    <source>
        <dbReference type="Pfam" id="PF11955"/>
    </source>
</evidence>
<proteinExistence type="predicted"/>
<organism evidence="2 4">
    <name type="scientific">Cucumis melo var. makuwa</name>
    <name type="common">Oriental melon</name>
    <dbReference type="NCBI Taxonomy" id="1194695"/>
    <lineage>
        <taxon>Eukaryota</taxon>
        <taxon>Viridiplantae</taxon>
        <taxon>Streptophyta</taxon>
        <taxon>Embryophyta</taxon>
        <taxon>Tracheophyta</taxon>
        <taxon>Spermatophyta</taxon>
        <taxon>Magnoliopsida</taxon>
        <taxon>eudicotyledons</taxon>
        <taxon>Gunneridae</taxon>
        <taxon>Pentapetalae</taxon>
        <taxon>rosids</taxon>
        <taxon>fabids</taxon>
        <taxon>Cucurbitales</taxon>
        <taxon>Cucurbitaceae</taxon>
        <taxon>Benincaseae</taxon>
        <taxon>Cucumis</taxon>
    </lineage>
</organism>
<dbReference type="EMBL" id="SSTD01003829">
    <property type="protein sequence ID" value="TYK25491.1"/>
    <property type="molecule type" value="Genomic_DNA"/>
</dbReference>
<dbReference type="InterPro" id="IPR021099">
    <property type="entry name" value="PORR_domain"/>
</dbReference>
<dbReference type="OrthoDB" id="1551582at2759"/>
<dbReference type="GO" id="GO:0003723">
    <property type="term" value="F:RNA binding"/>
    <property type="evidence" value="ECO:0007669"/>
    <property type="project" value="InterPro"/>
</dbReference>